<proteinExistence type="inferred from homology"/>
<dbReference type="Gene3D" id="3.90.1150.10">
    <property type="entry name" value="Aspartate Aminotransferase, domain 1"/>
    <property type="match status" value="1"/>
</dbReference>
<comment type="similarity">
    <text evidence="2">Belongs to the class-I pyridoxal-phosphate-dependent aminotransferase family.</text>
</comment>
<comment type="cofactor">
    <cofactor evidence="1">
        <name>pyridoxal 5'-phosphate</name>
        <dbReference type="ChEBI" id="CHEBI:597326"/>
    </cofactor>
</comment>
<evidence type="ECO:0000313" key="8">
    <source>
        <dbReference type="Proteomes" id="UP001162834"/>
    </source>
</evidence>
<dbReference type="GO" id="GO:0016212">
    <property type="term" value="F:kynurenine-oxoglutarate transaminase activity"/>
    <property type="evidence" value="ECO:0007669"/>
    <property type="project" value="TreeGrafter"/>
</dbReference>
<dbReference type="EC" id="2.6.1.17" evidence="7"/>
<dbReference type="InterPro" id="IPR051326">
    <property type="entry name" value="Kynurenine-oxoglutarate_AT"/>
</dbReference>
<keyword evidence="4 7" id="KW-0808">Transferase</keyword>
<accession>A0A9E6XVX3</accession>
<reference evidence="7" key="1">
    <citation type="journal article" date="2022" name="Int. J. Syst. Evol. Microbiol.">
        <title>Pseudomonas aegrilactucae sp. nov. and Pseudomonas morbosilactucae sp. nov., pathogens causing bacterial rot of lettuce in Japan.</title>
        <authorList>
            <person name="Sawada H."/>
            <person name="Fujikawa T."/>
            <person name="Satou M."/>
        </authorList>
    </citation>
    <scope>NUCLEOTIDE SEQUENCE</scope>
    <source>
        <strain evidence="7">0166_1</strain>
    </source>
</reference>
<dbReference type="CDD" id="cd00609">
    <property type="entry name" value="AAT_like"/>
    <property type="match status" value="1"/>
</dbReference>
<dbReference type="FunFam" id="3.40.640.10:FF:000033">
    <property type="entry name" value="Aspartate aminotransferase"/>
    <property type="match status" value="1"/>
</dbReference>
<evidence type="ECO:0000256" key="4">
    <source>
        <dbReference type="ARBA" id="ARBA00022679"/>
    </source>
</evidence>
<keyword evidence="8" id="KW-1185">Reference proteome</keyword>
<dbReference type="PANTHER" id="PTHR43807">
    <property type="entry name" value="FI04487P"/>
    <property type="match status" value="1"/>
</dbReference>
<keyword evidence="3 7" id="KW-0032">Aminotransferase</keyword>
<dbReference type="InterPro" id="IPR015424">
    <property type="entry name" value="PyrdxlP-dep_Trfase"/>
</dbReference>
<feature type="domain" description="Aminotransferase class I/classII large" evidence="6">
    <location>
        <begin position="21"/>
        <end position="371"/>
    </location>
</feature>
<dbReference type="GO" id="GO:0005737">
    <property type="term" value="C:cytoplasm"/>
    <property type="evidence" value="ECO:0007669"/>
    <property type="project" value="TreeGrafter"/>
</dbReference>
<dbReference type="AlphaFoldDB" id="A0A9E6XVX3"/>
<organism evidence="7 8">
    <name type="scientific">Capillimicrobium parvum</name>
    <dbReference type="NCBI Taxonomy" id="2884022"/>
    <lineage>
        <taxon>Bacteria</taxon>
        <taxon>Bacillati</taxon>
        <taxon>Actinomycetota</taxon>
        <taxon>Thermoleophilia</taxon>
        <taxon>Solirubrobacterales</taxon>
        <taxon>Capillimicrobiaceae</taxon>
        <taxon>Capillimicrobium</taxon>
    </lineage>
</organism>
<dbReference type="SUPFAM" id="SSF53383">
    <property type="entry name" value="PLP-dependent transferases"/>
    <property type="match status" value="1"/>
</dbReference>
<dbReference type="RefSeq" id="WP_259315111.1">
    <property type="nucleotide sequence ID" value="NZ_CP087164.1"/>
</dbReference>
<evidence type="ECO:0000256" key="5">
    <source>
        <dbReference type="ARBA" id="ARBA00022898"/>
    </source>
</evidence>
<keyword evidence="5" id="KW-0663">Pyridoxal phosphate</keyword>
<dbReference type="PANTHER" id="PTHR43807:SF20">
    <property type="entry name" value="FI04487P"/>
    <property type="match status" value="1"/>
</dbReference>
<dbReference type="EMBL" id="CP087164">
    <property type="protein sequence ID" value="UGS35424.1"/>
    <property type="molecule type" value="Genomic_DNA"/>
</dbReference>
<evidence type="ECO:0000256" key="1">
    <source>
        <dbReference type="ARBA" id="ARBA00001933"/>
    </source>
</evidence>
<sequence length="377" mass="40101">MTAPTTTIFTTMTALAEETGAINLGQGFPDEDGPAEVADAAVAALRSGTRNQYAPLGGVPELREAILEHQRRQYGLEPAAVQVTFGATEALASAVLGLVRPGEEMVILDPCYDSYAPIARMAGATLRRVPLHPPDWRLDLDELAAAITPRTRLLLFNSPHNPTGRVLDRAELEGIAALCRDNDVIAVTDEVYEHLVFEGEHIPLATLPGMGERTVTISSIGKTFSFTGWKIGWATGPAELIAALRGVKQFLSFAGGTPLQAAAAAALAHDGGYPARLRDELHAKRDRLADGLRAAGFGVLACQGTYFICADASPLGHPDAEALSLRLPHEAGVVVIPVSAFVEDPAGPTRSLVRFAFCKRESVLDEAIGRLREWAAA</sequence>
<evidence type="ECO:0000259" key="6">
    <source>
        <dbReference type="Pfam" id="PF00155"/>
    </source>
</evidence>
<protein>
    <submittedName>
        <fullName evidence="7">N-succinyldiaminopimelate aminotransferase DapC</fullName>
        <ecNumber evidence="7">2.6.1.17</ecNumber>
    </submittedName>
</protein>
<dbReference type="Proteomes" id="UP001162834">
    <property type="component" value="Chromosome"/>
</dbReference>
<dbReference type="GO" id="GO:0030170">
    <property type="term" value="F:pyridoxal phosphate binding"/>
    <property type="evidence" value="ECO:0007669"/>
    <property type="project" value="InterPro"/>
</dbReference>
<dbReference type="Pfam" id="PF00155">
    <property type="entry name" value="Aminotran_1_2"/>
    <property type="match status" value="1"/>
</dbReference>
<name>A0A9E6XVX3_9ACTN</name>
<dbReference type="InterPro" id="IPR015422">
    <property type="entry name" value="PyrdxlP-dep_Trfase_small"/>
</dbReference>
<dbReference type="GO" id="GO:0009016">
    <property type="term" value="F:succinyldiaminopimelate transaminase activity"/>
    <property type="evidence" value="ECO:0007669"/>
    <property type="project" value="UniProtKB-EC"/>
</dbReference>
<dbReference type="InterPro" id="IPR004839">
    <property type="entry name" value="Aminotransferase_I/II_large"/>
</dbReference>
<gene>
    <name evidence="7" type="primary">dapC</name>
    <name evidence="7" type="ORF">DSM104329_01812</name>
</gene>
<evidence type="ECO:0000313" key="7">
    <source>
        <dbReference type="EMBL" id="UGS35424.1"/>
    </source>
</evidence>
<evidence type="ECO:0000256" key="2">
    <source>
        <dbReference type="ARBA" id="ARBA00007441"/>
    </source>
</evidence>
<dbReference type="Gene3D" id="3.40.640.10">
    <property type="entry name" value="Type I PLP-dependent aspartate aminotransferase-like (Major domain)"/>
    <property type="match status" value="1"/>
</dbReference>
<evidence type="ECO:0000256" key="3">
    <source>
        <dbReference type="ARBA" id="ARBA00022576"/>
    </source>
</evidence>
<dbReference type="InterPro" id="IPR015421">
    <property type="entry name" value="PyrdxlP-dep_Trfase_major"/>
</dbReference>
<dbReference type="KEGG" id="sbae:DSM104329_01812"/>